<dbReference type="SMART" id="SM00862">
    <property type="entry name" value="Trans_reg_C"/>
    <property type="match status" value="1"/>
</dbReference>
<dbReference type="SMART" id="SM01043">
    <property type="entry name" value="BTAD"/>
    <property type="match status" value="1"/>
</dbReference>
<dbReference type="Proteomes" id="UP001500416">
    <property type="component" value="Unassembled WGS sequence"/>
</dbReference>
<dbReference type="InterPro" id="IPR005158">
    <property type="entry name" value="BTAD"/>
</dbReference>
<dbReference type="PANTHER" id="PTHR35807">
    <property type="entry name" value="TRANSCRIPTIONAL REGULATOR REDD-RELATED"/>
    <property type="match status" value="1"/>
</dbReference>
<feature type="DNA-binding region" description="OmpR/PhoB-type" evidence="5">
    <location>
        <begin position="1"/>
        <end position="88"/>
    </location>
</feature>
<dbReference type="SMART" id="SM00028">
    <property type="entry name" value="TPR"/>
    <property type="match status" value="5"/>
</dbReference>
<dbReference type="Pfam" id="PF00486">
    <property type="entry name" value="Trans_reg_C"/>
    <property type="match status" value="1"/>
</dbReference>
<evidence type="ECO:0000256" key="1">
    <source>
        <dbReference type="ARBA" id="ARBA00005820"/>
    </source>
</evidence>
<accession>A0ABN0UII3</accession>
<reference evidence="7 8" key="1">
    <citation type="journal article" date="2019" name="Int. J. Syst. Evol. Microbiol.">
        <title>The Global Catalogue of Microorganisms (GCM) 10K type strain sequencing project: providing services to taxonomists for standard genome sequencing and annotation.</title>
        <authorList>
            <consortium name="The Broad Institute Genomics Platform"/>
            <consortium name="The Broad Institute Genome Sequencing Center for Infectious Disease"/>
            <person name="Wu L."/>
            <person name="Ma J."/>
        </authorList>
    </citation>
    <scope>NUCLEOTIDE SEQUENCE [LARGE SCALE GENOMIC DNA]</scope>
    <source>
        <strain evidence="7 8">JCM 3380</strain>
    </source>
</reference>
<evidence type="ECO:0000256" key="2">
    <source>
        <dbReference type="ARBA" id="ARBA00023015"/>
    </source>
</evidence>
<comment type="caution">
    <text evidence="7">The sequence shown here is derived from an EMBL/GenBank/DDBJ whole genome shotgun (WGS) entry which is preliminary data.</text>
</comment>
<feature type="domain" description="OmpR/PhoB-type" evidence="6">
    <location>
        <begin position="1"/>
        <end position="88"/>
    </location>
</feature>
<evidence type="ECO:0000313" key="7">
    <source>
        <dbReference type="EMBL" id="GAA0251202.1"/>
    </source>
</evidence>
<organism evidence="7 8">
    <name type="scientific">Saccharothrix mutabilis subsp. mutabilis</name>
    <dbReference type="NCBI Taxonomy" id="66855"/>
    <lineage>
        <taxon>Bacteria</taxon>
        <taxon>Bacillati</taxon>
        <taxon>Actinomycetota</taxon>
        <taxon>Actinomycetes</taxon>
        <taxon>Pseudonocardiales</taxon>
        <taxon>Pseudonocardiaceae</taxon>
        <taxon>Saccharothrix</taxon>
    </lineage>
</organism>
<dbReference type="InterPro" id="IPR001867">
    <property type="entry name" value="OmpR/PhoB-type_DNA-bd"/>
</dbReference>
<dbReference type="SUPFAM" id="SSF52540">
    <property type="entry name" value="P-loop containing nucleoside triphosphate hydrolases"/>
    <property type="match status" value="1"/>
</dbReference>
<dbReference type="EMBL" id="BAAABU010000019">
    <property type="protein sequence ID" value="GAA0251202.1"/>
    <property type="molecule type" value="Genomic_DNA"/>
</dbReference>
<evidence type="ECO:0000256" key="3">
    <source>
        <dbReference type="ARBA" id="ARBA00023125"/>
    </source>
</evidence>
<dbReference type="Gene3D" id="3.40.50.300">
    <property type="entry name" value="P-loop containing nucleotide triphosphate hydrolases"/>
    <property type="match status" value="1"/>
</dbReference>
<sequence>MLGSVEAWVDGKAVDVGPARLRSVLAAFLVEPNQPISSDRLVERVWADRAPAGARDTLRTYLTRLRRVIAGADGVRIGRRAGGYVLTLDPLTVDVHRFRALIGQARVADEPAAADLLGRALALWRGEPFAGLDGEWISALRAELEAERVEAELEHVDLVLRLGRHREVVAGLVTRAAERPLDERLAGQLVLALHRSGRQADALDAYQRIRTRLAEELGSDPGPALQRLHHQVLARDAALDVGVARPVTAGPPRQLPAPPRLFTGRRRQLDALTAYLAGEAEPGADLVIALIGGTGGIGKTWLALHWAHRNLDRFPDGQLYVNLRGFDPRAQPVSPEVVVRGFLDALGVPPSGIPADPDAQAALYRTLVADRKVLVVLDNAADAGQVTPLLPGSPACAVLVTSRNKLTSLVTTHGARPVSLEMFSHDEARDLLAGHLGADRLAAEPEAAEGLLRHCAGLPLALGIVTARVATHPGIPLAVLADELGDHSTRLDALDTGEDLDVRAVFSWSYRTLSPAAARLFRLLSLHPGPEISLAAAASLAGCPTGGVRPPLAELGRAHLLTEHRPGRHTVHDLLRAYAIELADRHDPAEDQHRAVRRLLDHLLHTAHAADRLLEPHRDPLALTDPAPGAVVQRVTDHRQALDWFRGELPVLVSAVGLAAGHRMDEHAWRLPWTLVTFLDRSGLWPDYVATQRTALEAAHRRGDRDGQARTHRLLGNALGRLGRDDEARAHLAEALGLYAEIEDPIGLARTHRAICWLLGQRERHTEAIRHATRALELFRSAGHRSGEARALNAVGWYHSLLGDHRRALEKCEQALALHRELGSKDGEAATLDSVGFVHHHLGDHVRAEACYRQALGLYEELGDRNGMVETLDHLGDTHSALGDHEAATRAWRRTLALMEEVDHPDSAQIRAKIARSHQRNASG</sequence>
<dbReference type="InterPro" id="IPR027417">
    <property type="entry name" value="P-loop_NTPase"/>
</dbReference>
<dbReference type="Pfam" id="PF03704">
    <property type="entry name" value="BTAD"/>
    <property type="match status" value="1"/>
</dbReference>
<keyword evidence="4" id="KW-0804">Transcription</keyword>
<dbReference type="InterPro" id="IPR019734">
    <property type="entry name" value="TPR_rpt"/>
</dbReference>
<evidence type="ECO:0000256" key="4">
    <source>
        <dbReference type="ARBA" id="ARBA00023163"/>
    </source>
</evidence>
<dbReference type="InterPro" id="IPR011990">
    <property type="entry name" value="TPR-like_helical_dom_sf"/>
</dbReference>
<gene>
    <name evidence="7" type="ORF">GCM10010492_59390</name>
</gene>
<keyword evidence="3 5" id="KW-0238">DNA-binding</keyword>
<dbReference type="CDD" id="cd15831">
    <property type="entry name" value="BTAD"/>
    <property type="match status" value="1"/>
</dbReference>
<keyword evidence="8" id="KW-1185">Reference proteome</keyword>
<dbReference type="SUPFAM" id="SSF48452">
    <property type="entry name" value="TPR-like"/>
    <property type="match status" value="3"/>
</dbReference>
<dbReference type="PANTHER" id="PTHR35807:SF1">
    <property type="entry name" value="TRANSCRIPTIONAL REGULATOR REDD"/>
    <property type="match status" value="1"/>
</dbReference>
<dbReference type="SUPFAM" id="SSF46894">
    <property type="entry name" value="C-terminal effector domain of the bipartite response regulators"/>
    <property type="match status" value="1"/>
</dbReference>
<dbReference type="Pfam" id="PF13424">
    <property type="entry name" value="TPR_12"/>
    <property type="match status" value="2"/>
</dbReference>
<dbReference type="InterPro" id="IPR016032">
    <property type="entry name" value="Sig_transdc_resp-reg_C-effctor"/>
</dbReference>
<evidence type="ECO:0000313" key="8">
    <source>
        <dbReference type="Proteomes" id="UP001500416"/>
    </source>
</evidence>
<comment type="similarity">
    <text evidence="1">Belongs to the AfsR/DnrI/RedD regulatory family.</text>
</comment>
<dbReference type="InterPro" id="IPR036388">
    <property type="entry name" value="WH-like_DNA-bd_sf"/>
</dbReference>
<dbReference type="InterPro" id="IPR051677">
    <property type="entry name" value="AfsR-DnrI-RedD_regulator"/>
</dbReference>
<dbReference type="PROSITE" id="PS51755">
    <property type="entry name" value="OMPR_PHOB"/>
    <property type="match status" value="1"/>
</dbReference>
<evidence type="ECO:0000259" key="6">
    <source>
        <dbReference type="PROSITE" id="PS51755"/>
    </source>
</evidence>
<protein>
    <submittedName>
        <fullName evidence="7">BTAD domain-containing putative transcriptional regulator</fullName>
    </submittedName>
</protein>
<name>A0ABN0UII3_9PSEU</name>
<evidence type="ECO:0000256" key="5">
    <source>
        <dbReference type="PROSITE-ProRule" id="PRU01091"/>
    </source>
</evidence>
<dbReference type="PRINTS" id="PR00364">
    <property type="entry name" value="DISEASERSIST"/>
</dbReference>
<keyword evidence="2" id="KW-0805">Transcription regulation</keyword>
<proteinExistence type="inferred from homology"/>
<dbReference type="Gene3D" id="1.25.40.10">
    <property type="entry name" value="Tetratricopeptide repeat domain"/>
    <property type="match status" value="2"/>
</dbReference>
<dbReference type="Gene3D" id="1.10.10.10">
    <property type="entry name" value="Winged helix-like DNA-binding domain superfamily/Winged helix DNA-binding domain"/>
    <property type="match status" value="1"/>
</dbReference>